<sequence length="139" mass="15344">MNRTKRTYPIATAVLWMAITAIVYALGMIVLYVSSGPDRLFWSITSAYVVFGVLCGLLAGRWASIPGMLLGSAAAYAILSLAEHDLVGWLVQDIAHSREKYADVIFVMGATYQSTSIFLFLLAALLTAALVRWRRRQRA</sequence>
<keyword evidence="1" id="KW-0812">Transmembrane</keyword>
<protein>
    <submittedName>
        <fullName evidence="2">Uncharacterized protein</fullName>
    </submittedName>
</protein>
<proteinExistence type="predicted"/>
<gene>
    <name evidence="2" type="ORF">B5F15_02375</name>
</gene>
<keyword evidence="1" id="KW-0472">Membrane</keyword>
<dbReference type="Proteomes" id="UP000195326">
    <property type="component" value="Unassembled WGS sequence"/>
</dbReference>
<accession>A0A1Y4LU18</accession>
<feature type="transmembrane region" description="Helical" evidence="1">
    <location>
        <begin position="12"/>
        <end position="34"/>
    </location>
</feature>
<comment type="caution">
    <text evidence="2">The sequence shown here is derived from an EMBL/GenBank/DDBJ whole genome shotgun (WGS) entry which is preliminary data.</text>
</comment>
<dbReference type="EMBL" id="NFKL01000003">
    <property type="protein sequence ID" value="OUP60123.1"/>
    <property type="molecule type" value="Genomic_DNA"/>
</dbReference>
<feature type="transmembrane region" description="Helical" evidence="1">
    <location>
        <begin position="40"/>
        <end position="60"/>
    </location>
</feature>
<reference evidence="2" key="1">
    <citation type="journal article" date="2018" name="BMC Genomics">
        <title>Whole genome sequencing and function prediction of 133 gut anaerobes isolated from chicken caecum in pure cultures.</title>
        <authorList>
            <person name="Medvecky M."/>
            <person name="Cejkova D."/>
            <person name="Polansky O."/>
            <person name="Karasova D."/>
            <person name="Kubasova T."/>
            <person name="Cizek A."/>
            <person name="Rychlik I."/>
        </authorList>
    </citation>
    <scope>NUCLEOTIDE SEQUENCE</scope>
    <source>
        <strain evidence="2">An179</strain>
    </source>
</reference>
<dbReference type="AlphaFoldDB" id="A0A1Y4LU18"/>
<evidence type="ECO:0000313" key="2">
    <source>
        <dbReference type="EMBL" id="OUP60123.1"/>
    </source>
</evidence>
<organism evidence="2">
    <name type="scientific">Butyricicoccus pullicaecorum</name>
    <dbReference type="NCBI Taxonomy" id="501571"/>
    <lineage>
        <taxon>Bacteria</taxon>
        <taxon>Bacillati</taxon>
        <taxon>Bacillota</taxon>
        <taxon>Clostridia</taxon>
        <taxon>Eubacteriales</taxon>
        <taxon>Butyricicoccaceae</taxon>
        <taxon>Butyricicoccus</taxon>
    </lineage>
</organism>
<keyword evidence="1" id="KW-1133">Transmembrane helix</keyword>
<name>A0A1Y4LU18_9FIRM</name>
<feature type="transmembrane region" description="Helical" evidence="1">
    <location>
        <begin position="67"/>
        <end position="91"/>
    </location>
</feature>
<feature type="transmembrane region" description="Helical" evidence="1">
    <location>
        <begin position="111"/>
        <end position="131"/>
    </location>
</feature>
<evidence type="ECO:0000256" key="1">
    <source>
        <dbReference type="SAM" id="Phobius"/>
    </source>
</evidence>